<sequence length="124" mass="14581">DLERRGLCVVINQSCCSYVAQDRWIEKNLQTIMDRAKLLHAVTLDDTHWGFSNLWKKLTSWLPDLGWLKQLFVVILTVIISGILICVFLKCFIWCSKSSCDSYLEWKRHQLRQRVESGSYFPRA</sequence>
<keyword evidence="2" id="KW-1133">Transmembrane helix</keyword>
<keyword evidence="1" id="KW-1015">Disulfide bond</keyword>
<comment type="caution">
    <text evidence="3">The sequence shown here is derived from an EMBL/GenBank/DDBJ whole genome shotgun (WGS) entry which is preliminary data.</text>
</comment>
<reference evidence="3 4" key="1">
    <citation type="submission" date="2019-09" db="EMBL/GenBank/DDBJ databases">
        <title>Bird 10,000 Genomes (B10K) Project - Family phase.</title>
        <authorList>
            <person name="Zhang G."/>
        </authorList>
    </citation>
    <scope>NUCLEOTIDE SEQUENCE [LARGE SCALE GENOMIC DNA]</scope>
    <source>
        <strain evidence="3">B10K-DU-004-15</strain>
        <tissue evidence="3">Mixed tissue sample</tissue>
    </source>
</reference>
<evidence type="ECO:0000313" key="3">
    <source>
        <dbReference type="EMBL" id="NWQ67929.1"/>
    </source>
</evidence>
<name>A0A7K4R3T6_9TYRA</name>
<dbReference type="PANTHER" id="PTHR10424:SF73">
    <property type="entry name" value="ENDOGENOUS RETROVIRUS GROUP FC1 ENV POLYPROTEIN-RELATED"/>
    <property type="match status" value="1"/>
</dbReference>
<keyword evidence="2" id="KW-0472">Membrane</keyword>
<evidence type="ECO:0000256" key="2">
    <source>
        <dbReference type="SAM" id="Phobius"/>
    </source>
</evidence>
<keyword evidence="4" id="KW-1185">Reference proteome</keyword>
<protein>
    <submittedName>
        <fullName evidence="3">ERVV2 protein</fullName>
    </submittedName>
</protein>
<dbReference type="PANTHER" id="PTHR10424">
    <property type="entry name" value="VIRAL ENVELOPE PROTEIN"/>
    <property type="match status" value="1"/>
</dbReference>
<dbReference type="EMBL" id="VYZA01000605">
    <property type="protein sequence ID" value="NWQ67929.1"/>
    <property type="molecule type" value="Genomic_DNA"/>
</dbReference>
<evidence type="ECO:0000313" key="4">
    <source>
        <dbReference type="Proteomes" id="UP000556200"/>
    </source>
</evidence>
<feature type="non-terminal residue" evidence="3">
    <location>
        <position position="124"/>
    </location>
</feature>
<dbReference type="Proteomes" id="UP000556200">
    <property type="component" value="Unassembled WGS sequence"/>
</dbReference>
<accession>A0A7K4R3T6</accession>
<proteinExistence type="predicted"/>
<gene>
    <name evidence="3" type="primary">Ervv2_0</name>
    <name evidence="3" type="ORF">NEOCIN_R15018</name>
</gene>
<feature type="transmembrane region" description="Helical" evidence="2">
    <location>
        <begin position="67"/>
        <end position="89"/>
    </location>
</feature>
<organism evidence="3 4">
    <name type="scientific">Neopipo cinnamomea</name>
    <dbReference type="NCBI Taxonomy" id="456388"/>
    <lineage>
        <taxon>Eukaryota</taxon>
        <taxon>Metazoa</taxon>
        <taxon>Chordata</taxon>
        <taxon>Craniata</taxon>
        <taxon>Vertebrata</taxon>
        <taxon>Euteleostomi</taxon>
        <taxon>Archelosauria</taxon>
        <taxon>Archosauria</taxon>
        <taxon>Dinosauria</taxon>
        <taxon>Saurischia</taxon>
        <taxon>Theropoda</taxon>
        <taxon>Coelurosauria</taxon>
        <taxon>Aves</taxon>
        <taxon>Neognathae</taxon>
        <taxon>Neoaves</taxon>
        <taxon>Telluraves</taxon>
        <taxon>Australaves</taxon>
        <taxon>Passeriformes</taxon>
        <taxon>Tyrannidae</taxon>
        <taxon>Neopipo</taxon>
    </lineage>
</organism>
<feature type="non-terminal residue" evidence="3">
    <location>
        <position position="1"/>
    </location>
</feature>
<evidence type="ECO:0000256" key="1">
    <source>
        <dbReference type="ARBA" id="ARBA00023157"/>
    </source>
</evidence>
<keyword evidence="2" id="KW-0812">Transmembrane</keyword>
<dbReference type="AlphaFoldDB" id="A0A7K4R3T6"/>
<dbReference type="InterPro" id="IPR018154">
    <property type="entry name" value="TLV/ENV_coat_polyprotein"/>
</dbReference>